<dbReference type="EMBL" id="JABMIG020000041">
    <property type="protein sequence ID" value="KAL3799165.1"/>
    <property type="molecule type" value="Genomic_DNA"/>
</dbReference>
<dbReference type="InterPro" id="IPR018114">
    <property type="entry name" value="TRYPSIN_HIS"/>
</dbReference>
<feature type="compositionally biased region" description="Basic and acidic residues" evidence="4">
    <location>
        <begin position="203"/>
        <end position="237"/>
    </location>
</feature>
<name>A0ABD3QFY5_9STRA</name>
<dbReference type="PROSITE" id="PS00134">
    <property type="entry name" value="TRYPSIN_HIS"/>
    <property type="match status" value="1"/>
</dbReference>
<feature type="region of interest" description="Disordered" evidence="4">
    <location>
        <begin position="179"/>
        <end position="247"/>
    </location>
</feature>
<dbReference type="InterPro" id="IPR009003">
    <property type="entry name" value="Peptidase_S1_PA"/>
</dbReference>
<dbReference type="InterPro" id="IPR050966">
    <property type="entry name" value="Glutamyl_endopeptidase"/>
</dbReference>
<dbReference type="AlphaFoldDB" id="A0ABD3QFY5"/>
<keyword evidence="6" id="KW-1185">Reference proteome</keyword>
<accession>A0ABD3QFY5</accession>
<organism evidence="5 6">
    <name type="scientific">Cyclotella cryptica</name>
    <dbReference type="NCBI Taxonomy" id="29204"/>
    <lineage>
        <taxon>Eukaryota</taxon>
        <taxon>Sar</taxon>
        <taxon>Stramenopiles</taxon>
        <taxon>Ochrophyta</taxon>
        <taxon>Bacillariophyta</taxon>
        <taxon>Coscinodiscophyceae</taxon>
        <taxon>Thalassiosirophycidae</taxon>
        <taxon>Stephanodiscales</taxon>
        <taxon>Stephanodiscaceae</taxon>
        <taxon>Cyclotella</taxon>
    </lineage>
</organism>
<feature type="compositionally biased region" description="Basic residues" evidence="4">
    <location>
        <begin position="142"/>
        <end position="158"/>
    </location>
</feature>
<evidence type="ECO:0000256" key="1">
    <source>
        <dbReference type="ARBA" id="ARBA00007664"/>
    </source>
</evidence>
<proteinExistence type="inferred from homology"/>
<keyword evidence="2" id="KW-0732">Signal</keyword>
<dbReference type="Gene3D" id="2.40.10.10">
    <property type="entry name" value="Trypsin-like serine proteases"/>
    <property type="match status" value="2"/>
</dbReference>
<feature type="region of interest" description="Disordered" evidence="4">
    <location>
        <begin position="98"/>
        <end position="120"/>
    </location>
</feature>
<feature type="compositionally biased region" description="Basic and acidic residues" evidence="4">
    <location>
        <begin position="186"/>
        <end position="196"/>
    </location>
</feature>
<dbReference type="PANTHER" id="PTHR15462:SF19">
    <property type="entry name" value="PEPTIDASE S1 DOMAIN-CONTAINING PROTEIN"/>
    <property type="match status" value="1"/>
</dbReference>
<dbReference type="SUPFAM" id="SSF50494">
    <property type="entry name" value="Trypsin-like serine proteases"/>
    <property type="match status" value="1"/>
</dbReference>
<feature type="region of interest" description="Disordered" evidence="4">
    <location>
        <begin position="137"/>
        <end position="165"/>
    </location>
</feature>
<comment type="caution">
    <text evidence="5">The sequence shown here is derived from an EMBL/GenBank/DDBJ whole genome shotgun (WGS) entry which is preliminary data.</text>
</comment>
<reference evidence="5 6" key="1">
    <citation type="journal article" date="2020" name="G3 (Bethesda)">
        <title>Improved Reference Genome for Cyclotella cryptica CCMP332, a Model for Cell Wall Morphogenesis, Salinity Adaptation, and Lipid Production in Diatoms (Bacillariophyta).</title>
        <authorList>
            <person name="Roberts W.R."/>
            <person name="Downey K.M."/>
            <person name="Ruck E.C."/>
            <person name="Traller J.C."/>
            <person name="Alverson A.J."/>
        </authorList>
    </citation>
    <scope>NUCLEOTIDE SEQUENCE [LARGE SCALE GENOMIC DNA]</scope>
    <source>
        <strain evidence="5 6">CCMP332</strain>
    </source>
</reference>
<sequence length="655" mass="71500">MNQRIRQRSLVGFATLLHLARGNDTRSSSDARRLSSNLFIESDPVTSADVFAHWTAEKIRSAIPLDLKIDLRSGEGFVATNGEEGLVSYADLFASGPQKVEERGAGPARNNDSGGGGASNVVRLDAIFHGEALDGELETRHDRKKRKKELRGRNKHHRRDLENTPAVYSYDLASIEFKTETSTGPNEKHNDRRLRTADTFVTMKDKPSKKDKKEKIKQDKEDKNKGDSSIENKDDGGKKKKKKFLPIIDDLQPSRGTKILSSQTFSAKITPSSATLASIRDVSFRLVDPDGQASDWLPVPSSDTEDLYEITIEGFEAYPSSKWKYQMIAWDDEGWSVESSNVMFKVDQDAGSDLENAADDWTDYAPAESDEPSSGASGALMDLDVVGDSNWPYGGGIQSATGRILFEFNGSGTYVCSGTVVQDGGIQGRSVILTAAHCAYNDSMKKFASKAIFIPDQVDTRGAKSDFNCANDKYGCWELSFAVVADGWASKSFPENVEYDYAFYVVMDNVGAHSKGFLGGLSGTLDKDTVPMYIDFESNPENDFAVALGYSANHDPAFRYCTNDISSINGVPWYTNLWIDQCGMTGGASGGPWAVNMNTSGVGTIVSVNSWGFTDKIGMAGPQLRTSSGSLAECLFEEAKFSNDPGRDGGYIVDC</sequence>
<dbReference type="Proteomes" id="UP001516023">
    <property type="component" value="Unassembled WGS sequence"/>
</dbReference>
<evidence type="ECO:0000313" key="6">
    <source>
        <dbReference type="Proteomes" id="UP001516023"/>
    </source>
</evidence>
<evidence type="ECO:0000313" key="5">
    <source>
        <dbReference type="EMBL" id="KAL3799165.1"/>
    </source>
</evidence>
<evidence type="ECO:0000256" key="2">
    <source>
        <dbReference type="ARBA" id="ARBA00022729"/>
    </source>
</evidence>
<dbReference type="InterPro" id="IPR043504">
    <property type="entry name" value="Peptidase_S1_PA_chymotrypsin"/>
</dbReference>
<evidence type="ECO:0000256" key="3">
    <source>
        <dbReference type="ARBA" id="ARBA00023026"/>
    </source>
</evidence>
<dbReference type="PANTHER" id="PTHR15462">
    <property type="entry name" value="SERINE PROTEASE"/>
    <property type="match status" value="1"/>
</dbReference>
<evidence type="ECO:0000256" key="4">
    <source>
        <dbReference type="SAM" id="MobiDB-lite"/>
    </source>
</evidence>
<gene>
    <name evidence="5" type="ORF">HJC23_002293</name>
</gene>
<comment type="similarity">
    <text evidence="1">Belongs to the peptidase S1 family.</text>
</comment>
<protein>
    <recommendedName>
        <fullName evidence="7">Peptidase S1 domain-containing protein</fullName>
    </recommendedName>
</protein>
<keyword evidence="3" id="KW-0843">Virulence</keyword>
<evidence type="ECO:0008006" key="7">
    <source>
        <dbReference type="Google" id="ProtNLM"/>
    </source>
</evidence>